<dbReference type="InterPro" id="IPR001466">
    <property type="entry name" value="Beta-lactam-related"/>
</dbReference>
<dbReference type="Proteomes" id="UP001165427">
    <property type="component" value="Unassembled WGS sequence"/>
</dbReference>
<feature type="chain" id="PRO_5041249199" evidence="1">
    <location>
        <begin position="27"/>
        <end position="381"/>
    </location>
</feature>
<keyword evidence="1" id="KW-0732">Signal</keyword>
<dbReference type="PANTHER" id="PTHR46825">
    <property type="entry name" value="D-ALANYL-D-ALANINE-CARBOXYPEPTIDASE/ENDOPEPTIDASE AMPH"/>
    <property type="match status" value="1"/>
</dbReference>
<evidence type="ECO:0000313" key="3">
    <source>
        <dbReference type="EMBL" id="MCJ8500857.1"/>
    </source>
</evidence>
<feature type="signal peptide" evidence="1">
    <location>
        <begin position="1"/>
        <end position="26"/>
    </location>
</feature>
<sequence>MMSRRHRSIITLLLLMVFGCGGSGGASDDHQSKKLQQALDQCVATTGIPGVTAAVDFGDEVWLGASGYADVDAARELLPDDQMLIASITKTWAATLVMKQVELGTLGLDQTLQALLPDSGIPHAADITLHMLLVHTAGLYDFCNESEAFAQAMSADLQQEMSESQIYQWIRSGEPREPGEQWHYSNSNYYVLGPILERATGRSVDELFYEYIAEPLWLQRSRLERSGALEEPYVRAYYYNPEQATIEDAAGWNRSWDWCAGSGVSSARDMVEFGRALFVGEIVSPRILDLMTVKHAHAVAAQWYGYGMFINPMLEDYGGPIFWHGGDGAGTTTILAYVPGLDVTVFIGINRMDLSDPPPVDAYGAKMELFKRFGRILTGKE</sequence>
<organism evidence="3 4">
    <name type="scientific">Desulfatitalea alkaliphila</name>
    <dbReference type="NCBI Taxonomy" id="2929485"/>
    <lineage>
        <taxon>Bacteria</taxon>
        <taxon>Pseudomonadati</taxon>
        <taxon>Thermodesulfobacteriota</taxon>
        <taxon>Desulfobacteria</taxon>
        <taxon>Desulfobacterales</taxon>
        <taxon>Desulfosarcinaceae</taxon>
        <taxon>Desulfatitalea</taxon>
    </lineage>
</organism>
<gene>
    <name evidence="3" type="ORF">MRX98_09765</name>
</gene>
<evidence type="ECO:0000256" key="1">
    <source>
        <dbReference type="SAM" id="SignalP"/>
    </source>
</evidence>
<reference evidence="3" key="1">
    <citation type="submission" date="2022-04" db="EMBL/GenBank/DDBJ databases">
        <title>Desulfatitalea alkaliphila sp. nov., a novel anaerobic sulfate-reducing bacterium isolated from terrestrial mud volcano, Taman Peninsula, Russia.</title>
        <authorList>
            <person name="Khomyakova M.A."/>
            <person name="Merkel A.Y."/>
            <person name="Slobodkin A.I."/>
        </authorList>
    </citation>
    <scope>NUCLEOTIDE SEQUENCE</scope>
    <source>
        <strain evidence="3">M08but</strain>
    </source>
</reference>
<dbReference type="SUPFAM" id="SSF56601">
    <property type="entry name" value="beta-lactamase/transpeptidase-like"/>
    <property type="match status" value="1"/>
</dbReference>
<dbReference type="PANTHER" id="PTHR46825:SF7">
    <property type="entry name" value="D-ALANYL-D-ALANINE CARBOXYPEPTIDASE"/>
    <property type="match status" value="1"/>
</dbReference>
<keyword evidence="4" id="KW-1185">Reference proteome</keyword>
<accession>A0AA41R2G1</accession>
<dbReference type="AlphaFoldDB" id="A0AA41R2G1"/>
<dbReference type="Gene3D" id="3.40.710.10">
    <property type="entry name" value="DD-peptidase/beta-lactamase superfamily"/>
    <property type="match status" value="1"/>
</dbReference>
<proteinExistence type="predicted"/>
<feature type="domain" description="Beta-lactamase-related" evidence="2">
    <location>
        <begin position="35"/>
        <end position="361"/>
    </location>
</feature>
<name>A0AA41R2G1_9BACT</name>
<protein>
    <submittedName>
        <fullName evidence="3">Beta-lactamase family protein</fullName>
    </submittedName>
</protein>
<dbReference type="InterPro" id="IPR050491">
    <property type="entry name" value="AmpC-like"/>
</dbReference>
<dbReference type="Pfam" id="PF00144">
    <property type="entry name" value="Beta-lactamase"/>
    <property type="match status" value="1"/>
</dbReference>
<dbReference type="EMBL" id="JALJRB010000009">
    <property type="protein sequence ID" value="MCJ8500857.1"/>
    <property type="molecule type" value="Genomic_DNA"/>
</dbReference>
<evidence type="ECO:0000313" key="4">
    <source>
        <dbReference type="Proteomes" id="UP001165427"/>
    </source>
</evidence>
<comment type="caution">
    <text evidence="3">The sequence shown here is derived from an EMBL/GenBank/DDBJ whole genome shotgun (WGS) entry which is preliminary data.</text>
</comment>
<dbReference type="PROSITE" id="PS51257">
    <property type="entry name" value="PROKAR_LIPOPROTEIN"/>
    <property type="match status" value="1"/>
</dbReference>
<evidence type="ECO:0000259" key="2">
    <source>
        <dbReference type="Pfam" id="PF00144"/>
    </source>
</evidence>
<dbReference type="InterPro" id="IPR012338">
    <property type="entry name" value="Beta-lactam/transpept-like"/>
</dbReference>
<dbReference type="RefSeq" id="WP_246906502.1">
    <property type="nucleotide sequence ID" value="NZ_JALJRB010000009.1"/>
</dbReference>